<keyword evidence="8" id="KW-0720">Serine protease</keyword>
<evidence type="ECO:0000313" key="12">
    <source>
        <dbReference type="EMBL" id="TMW64505.1"/>
    </source>
</evidence>
<dbReference type="PROSITE" id="PS00134">
    <property type="entry name" value="TRYPSIN_HIS"/>
    <property type="match status" value="1"/>
</dbReference>
<dbReference type="Gene3D" id="3.80.10.10">
    <property type="entry name" value="Ribonuclease Inhibitor"/>
    <property type="match status" value="1"/>
</dbReference>
<dbReference type="PANTHER" id="PTHR24276:SF98">
    <property type="entry name" value="FI18310P1-RELATED"/>
    <property type="match status" value="1"/>
</dbReference>
<keyword evidence="9" id="KW-0472">Membrane</keyword>
<protein>
    <recommendedName>
        <fullName evidence="11">Peptidase S1 domain-containing protein</fullName>
    </recommendedName>
</protein>
<feature type="signal peptide" evidence="10">
    <location>
        <begin position="1"/>
        <end position="19"/>
    </location>
</feature>
<dbReference type="GO" id="GO:0004252">
    <property type="term" value="F:serine-type endopeptidase activity"/>
    <property type="evidence" value="ECO:0007669"/>
    <property type="project" value="InterPro"/>
</dbReference>
<dbReference type="OrthoDB" id="268593at2759"/>
<dbReference type="AlphaFoldDB" id="A0A8K1CKU3"/>
<evidence type="ECO:0000313" key="13">
    <source>
        <dbReference type="Proteomes" id="UP000794436"/>
    </source>
</evidence>
<dbReference type="Pfam" id="PF26605">
    <property type="entry name" value="WLGC"/>
    <property type="match status" value="1"/>
</dbReference>
<dbReference type="SUPFAM" id="SSF50494">
    <property type="entry name" value="Trypsin-like serine proteases"/>
    <property type="match status" value="1"/>
</dbReference>
<keyword evidence="13" id="KW-1185">Reference proteome</keyword>
<organism evidence="12 13">
    <name type="scientific">Pythium oligandrum</name>
    <name type="common">Mycoparasitic fungus</name>
    <dbReference type="NCBI Taxonomy" id="41045"/>
    <lineage>
        <taxon>Eukaryota</taxon>
        <taxon>Sar</taxon>
        <taxon>Stramenopiles</taxon>
        <taxon>Oomycota</taxon>
        <taxon>Peronosporomycetes</taxon>
        <taxon>Pythiales</taxon>
        <taxon>Pythiaceae</taxon>
        <taxon>Pythium</taxon>
    </lineage>
</organism>
<evidence type="ECO:0000256" key="7">
    <source>
        <dbReference type="ARBA" id="ARBA00023180"/>
    </source>
</evidence>
<dbReference type="InterPro" id="IPR009003">
    <property type="entry name" value="Peptidase_S1_PA"/>
</dbReference>
<feature type="transmembrane region" description="Helical" evidence="9">
    <location>
        <begin position="551"/>
        <end position="570"/>
    </location>
</feature>
<dbReference type="GO" id="GO:0005576">
    <property type="term" value="C:extracellular region"/>
    <property type="evidence" value="ECO:0007669"/>
    <property type="project" value="UniProtKB-SubCell"/>
</dbReference>
<evidence type="ECO:0000256" key="6">
    <source>
        <dbReference type="ARBA" id="ARBA00023157"/>
    </source>
</evidence>
<dbReference type="GO" id="GO:0006508">
    <property type="term" value="P:proteolysis"/>
    <property type="evidence" value="ECO:0007669"/>
    <property type="project" value="UniProtKB-KW"/>
</dbReference>
<name>A0A8K1CKU3_PYTOL</name>
<dbReference type="Proteomes" id="UP000794436">
    <property type="component" value="Unassembled WGS sequence"/>
</dbReference>
<evidence type="ECO:0000259" key="11">
    <source>
        <dbReference type="PROSITE" id="PS50240"/>
    </source>
</evidence>
<keyword evidence="6" id="KW-1015">Disulfide bond</keyword>
<feature type="transmembrane region" description="Helical" evidence="9">
    <location>
        <begin position="384"/>
        <end position="402"/>
    </location>
</feature>
<keyword evidence="5" id="KW-0843">Virulence</keyword>
<accession>A0A8K1CKU3</accession>
<gene>
    <name evidence="12" type="ORF">Poli38472_011385</name>
</gene>
<keyword evidence="7" id="KW-0325">Glycoprotein</keyword>
<evidence type="ECO:0000256" key="8">
    <source>
        <dbReference type="RuleBase" id="RU363034"/>
    </source>
</evidence>
<dbReference type="InterPro" id="IPR018114">
    <property type="entry name" value="TRYPSIN_HIS"/>
</dbReference>
<dbReference type="PANTHER" id="PTHR24276">
    <property type="entry name" value="POLYSERASE-RELATED"/>
    <property type="match status" value="1"/>
</dbReference>
<dbReference type="InterPro" id="IPR050430">
    <property type="entry name" value="Peptidase_S1"/>
</dbReference>
<evidence type="ECO:0000256" key="2">
    <source>
        <dbReference type="ARBA" id="ARBA00007664"/>
    </source>
</evidence>
<evidence type="ECO:0000256" key="5">
    <source>
        <dbReference type="ARBA" id="ARBA00023026"/>
    </source>
</evidence>
<dbReference type="PROSITE" id="PS00135">
    <property type="entry name" value="TRYPSIN_SER"/>
    <property type="match status" value="1"/>
</dbReference>
<evidence type="ECO:0000256" key="4">
    <source>
        <dbReference type="ARBA" id="ARBA00022729"/>
    </source>
</evidence>
<dbReference type="InterPro" id="IPR001254">
    <property type="entry name" value="Trypsin_dom"/>
</dbReference>
<keyword evidence="3" id="KW-0964">Secreted</keyword>
<evidence type="ECO:0000256" key="9">
    <source>
        <dbReference type="SAM" id="Phobius"/>
    </source>
</evidence>
<dbReference type="SMART" id="SM00020">
    <property type="entry name" value="Tryp_SPc"/>
    <property type="match status" value="1"/>
</dbReference>
<feature type="domain" description="Peptidase S1" evidence="11">
    <location>
        <begin position="47"/>
        <end position="264"/>
    </location>
</feature>
<dbReference type="Pfam" id="PF00089">
    <property type="entry name" value="Trypsin"/>
    <property type="match status" value="1"/>
</dbReference>
<comment type="subcellular location">
    <subcellularLocation>
        <location evidence="1">Secreted</location>
    </subcellularLocation>
</comment>
<keyword evidence="4 10" id="KW-0732">Signal</keyword>
<dbReference type="InterPro" id="IPR033116">
    <property type="entry name" value="TRYPSIN_SER"/>
</dbReference>
<comment type="caution">
    <text evidence="12">The sequence shown here is derived from an EMBL/GenBank/DDBJ whole genome shotgun (WGS) entry which is preliminary data.</text>
</comment>
<keyword evidence="9" id="KW-1133">Transmembrane helix</keyword>
<keyword evidence="9" id="KW-0812">Transmembrane</keyword>
<feature type="chain" id="PRO_5035462513" description="Peptidase S1 domain-containing protein" evidence="10">
    <location>
        <begin position="20"/>
        <end position="927"/>
    </location>
</feature>
<dbReference type="InterPro" id="IPR043504">
    <property type="entry name" value="Peptidase_S1_PA_chymotrypsin"/>
</dbReference>
<dbReference type="InterPro" id="IPR058256">
    <property type="entry name" value="WLGC"/>
</dbReference>
<reference evidence="12" key="1">
    <citation type="submission" date="2019-03" db="EMBL/GenBank/DDBJ databases">
        <title>Long read genome sequence of the mycoparasitic Pythium oligandrum ATCC 38472 isolated from sugarbeet rhizosphere.</title>
        <authorList>
            <person name="Gaulin E."/>
        </authorList>
    </citation>
    <scope>NUCLEOTIDE SEQUENCE</scope>
    <source>
        <strain evidence="12">ATCC 38472_TT</strain>
    </source>
</reference>
<dbReference type="SUPFAM" id="SSF52058">
    <property type="entry name" value="L domain-like"/>
    <property type="match status" value="1"/>
</dbReference>
<sequence>MKIAAVVAAAAVAVSAVAAEPISYAEYQTGISEFNWEAGNSAIKPLILGGTEVPVGTSQYIAGMRSTAAGRSFCGGSLIHPKWILTAAHCESSIQYVNVGTHFLSGTTDGTPVKVIRKIHHPSYRSASSGFDYLLLELESEVSYPPVKLAKADGTDEPVGTVSTTLGWGTTSSGGSQSNVLLQVDVNIVSNDDCKKVLSVTDTMICAGGELNKDSCQGDSGGPLVVHQNGTDVLVGVVSWGRGCGQLGYPGVYARVSAGRAFIDHALVAFMLCFRRRALQPPKSQAAVRPRSQSLRLSAVQPLSRRLSVKYLVNARRHTHHSGQSDLKQPSEAVKGQPTTRFDTLLFEFTSIQGAYHCYYNAFFDLPKLVFQTTSLITYLDKGFPLPLIYFFAALLLINWLISFYRFQRRAMDSKLVVTRLFYLFDLFFAVFAPMVVLAYAYYQFKMDRDEFDLRESALSPGSYDRIARLFADPVQVDVFRDGFANTQLTKTSYLIAKLCLNTLVLYKWKHIIVYLIQQQHLEAKQRQVGLKQPRASQIRLHGPQRKRHRFAGTVLFFSGIAFVVSYTIISITSSQRNCAPFQQCRVMSFEWHLGANDTACPCIVYIDRDLMPTTFDQWMNPIDVTHELAEVARPGRLETVQIINRAVPTLPSELENCRSLQELILIYTKTQELPVWVKSFKHMHHLHVESNFLHYPLHTLPLDLFSEMKQLRFMRFGGPAALQEFPSLQGLRQLTTFVLSLPHSLTALPAFDGLERLATLFVADATHVPRLPSLQPLKNLKSFSLLRRNAVCCNGFVTGRCDLTDFQCKPRVDEPVVECVSERIDPQDLQLINSVNHFLCSVNLTSDVSDSEPRFESTDTLCGGVKYRQCAYNGRTGICYNGRMQVLHCDIFGEYEKLRRLEIARGIGPPCDPVVEKWLGCKVTAN</sequence>
<dbReference type="Gene3D" id="2.40.10.10">
    <property type="entry name" value="Trypsin-like serine proteases"/>
    <property type="match status" value="1"/>
</dbReference>
<dbReference type="EMBL" id="SPLM01000039">
    <property type="protein sequence ID" value="TMW64505.1"/>
    <property type="molecule type" value="Genomic_DNA"/>
</dbReference>
<feature type="transmembrane region" description="Helical" evidence="9">
    <location>
        <begin position="423"/>
        <end position="443"/>
    </location>
</feature>
<dbReference type="CDD" id="cd00190">
    <property type="entry name" value="Tryp_SPc"/>
    <property type="match status" value="1"/>
</dbReference>
<evidence type="ECO:0000256" key="3">
    <source>
        <dbReference type="ARBA" id="ARBA00022525"/>
    </source>
</evidence>
<dbReference type="InterPro" id="IPR032675">
    <property type="entry name" value="LRR_dom_sf"/>
</dbReference>
<dbReference type="InterPro" id="IPR001314">
    <property type="entry name" value="Peptidase_S1A"/>
</dbReference>
<keyword evidence="8" id="KW-0378">Hydrolase</keyword>
<evidence type="ECO:0000256" key="10">
    <source>
        <dbReference type="SAM" id="SignalP"/>
    </source>
</evidence>
<dbReference type="PRINTS" id="PR00722">
    <property type="entry name" value="CHYMOTRYPSIN"/>
</dbReference>
<comment type="similarity">
    <text evidence="2">Belongs to the peptidase S1 family.</text>
</comment>
<proteinExistence type="inferred from homology"/>
<dbReference type="FunFam" id="2.40.10.10:FF:000156">
    <property type="entry name" value="MIP06385p"/>
    <property type="match status" value="1"/>
</dbReference>
<evidence type="ECO:0000256" key="1">
    <source>
        <dbReference type="ARBA" id="ARBA00004613"/>
    </source>
</evidence>
<dbReference type="PROSITE" id="PS50240">
    <property type="entry name" value="TRYPSIN_DOM"/>
    <property type="match status" value="1"/>
</dbReference>
<feature type="transmembrane region" description="Helical" evidence="9">
    <location>
        <begin position="495"/>
        <end position="517"/>
    </location>
</feature>
<keyword evidence="8" id="KW-0645">Protease</keyword>